<sequence>MTTTPPHFSTPYVAPLCGEARLDQACTRRVCLLEAGHDGPHEDAKGHAWEPPELTLERLRSDWGTTHRIAWTGSLWMATHRNPDAPWRTEVEPTPEQLEERLRAHTVG</sequence>
<protein>
    <submittedName>
        <fullName evidence="2">Uncharacterized protein</fullName>
    </submittedName>
</protein>
<name>A0A1M6LZ51_9ACTN</name>
<dbReference type="OrthoDB" id="3431742at2"/>
<reference evidence="2 3" key="1">
    <citation type="submission" date="2016-11" db="EMBL/GenBank/DDBJ databases">
        <authorList>
            <person name="Jaros S."/>
            <person name="Januszkiewicz K."/>
            <person name="Wedrychowicz H."/>
        </authorList>
    </citation>
    <scope>NUCLEOTIDE SEQUENCE [LARGE SCALE GENOMIC DNA]</scope>
    <source>
        <strain evidence="2 3">CGMCC 4.5723</strain>
    </source>
</reference>
<evidence type="ECO:0000313" key="3">
    <source>
        <dbReference type="Proteomes" id="UP000184452"/>
    </source>
</evidence>
<dbReference type="AlphaFoldDB" id="A0A1M6LZ51"/>
<evidence type="ECO:0000256" key="1">
    <source>
        <dbReference type="SAM" id="MobiDB-lite"/>
    </source>
</evidence>
<feature type="compositionally biased region" description="Basic and acidic residues" evidence="1">
    <location>
        <begin position="98"/>
        <end position="108"/>
    </location>
</feature>
<feature type="region of interest" description="Disordered" evidence="1">
    <location>
        <begin position="84"/>
        <end position="108"/>
    </location>
</feature>
<gene>
    <name evidence="2" type="ORF">SAMN05421803_109113</name>
</gene>
<evidence type="ECO:0000313" key="2">
    <source>
        <dbReference type="EMBL" id="SHJ76380.1"/>
    </source>
</evidence>
<proteinExistence type="predicted"/>
<dbReference type="EMBL" id="FQZK01000009">
    <property type="protein sequence ID" value="SHJ76380.1"/>
    <property type="molecule type" value="Genomic_DNA"/>
</dbReference>
<dbReference type="RefSeq" id="WP_143173380.1">
    <property type="nucleotide sequence ID" value="NZ_FQZK01000009.1"/>
</dbReference>
<accession>A0A1M6LZ51</accession>
<dbReference type="Proteomes" id="UP000184452">
    <property type="component" value="Unassembled WGS sequence"/>
</dbReference>
<organism evidence="2 3">
    <name type="scientific">Nocardiopsis flavescens</name>
    <dbReference type="NCBI Taxonomy" id="758803"/>
    <lineage>
        <taxon>Bacteria</taxon>
        <taxon>Bacillati</taxon>
        <taxon>Actinomycetota</taxon>
        <taxon>Actinomycetes</taxon>
        <taxon>Streptosporangiales</taxon>
        <taxon>Nocardiopsidaceae</taxon>
        <taxon>Nocardiopsis</taxon>
    </lineage>
</organism>
<keyword evidence="3" id="KW-1185">Reference proteome</keyword>